<evidence type="ECO:0000313" key="1">
    <source>
        <dbReference type="EMBL" id="RNA14077.1"/>
    </source>
</evidence>
<protein>
    <submittedName>
        <fullName evidence="1">Uncharacterized protein</fullName>
    </submittedName>
</protein>
<dbReference type="EMBL" id="REGN01005265">
    <property type="protein sequence ID" value="RNA14077.1"/>
    <property type="molecule type" value="Genomic_DNA"/>
</dbReference>
<reference evidence="1 2" key="1">
    <citation type="journal article" date="2018" name="Sci. Rep.">
        <title>Genomic signatures of local adaptation to the degree of environmental predictability in rotifers.</title>
        <authorList>
            <person name="Franch-Gras L."/>
            <person name="Hahn C."/>
            <person name="Garcia-Roger E.M."/>
            <person name="Carmona M.J."/>
            <person name="Serra M."/>
            <person name="Gomez A."/>
        </authorList>
    </citation>
    <scope>NUCLEOTIDE SEQUENCE [LARGE SCALE GENOMIC DNA]</scope>
    <source>
        <strain evidence="1">HYR1</strain>
    </source>
</reference>
<proteinExistence type="predicted"/>
<evidence type="ECO:0000313" key="2">
    <source>
        <dbReference type="Proteomes" id="UP000276133"/>
    </source>
</evidence>
<keyword evidence="2" id="KW-1185">Reference proteome</keyword>
<gene>
    <name evidence="1" type="ORF">BpHYR1_006919</name>
</gene>
<name>A0A3M7QRI6_BRAPC</name>
<comment type="caution">
    <text evidence="1">The sequence shown here is derived from an EMBL/GenBank/DDBJ whole genome shotgun (WGS) entry which is preliminary data.</text>
</comment>
<dbReference type="Proteomes" id="UP000276133">
    <property type="component" value="Unassembled WGS sequence"/>
</dbReference>
<accession>A0A3M7QRI6</accession>
<organism evidence="1 2">
    <name type="scientific">Brachionus plicatilis</name>
    <name type="common">Marine rotifer</name>
    <name type="synonym">Brachionus muelleri</name>
    <dbReference type="NCBI Taxonomy" id="10195"/>
    <lineage>
        <taxon>Eukaryota</taxon>
        <taxon>Metazoa</taxon>
        <taxon>Spiralia</taxon>
        <taxon>Gnathifera</taxon>
        <taxon>Rotifera</taxon>
        <taxon>Eurotatoria</taxon>
        <taxon>Monogononta</taxon>
        <taxon>Pseudotrocha</taxon>
        <taxon>Ploima</taxon>
        <taxon>Brachionidae</taxon>
        <taxon>Brachionus</taxon>
    </lineage>
</organism>
<sequence length="135" mass="15501">MKVGLQPSSTLQQVLCSIRKGQLLENKGYISLKDSFHSCMPINTKTLGQSLKRGNLKQDRIRPFRLPNATETISYSLSRKEHDLINKDVLCQPIERHRRRKCGRPKPLYPPYIGKLINSEMPTIVDELNQQQETG</sequence>
<dbReference type="AlphaFoldDB" id="A0A3M7QRI6"/>